<dbReference type="SUPFAM" id="SSF55961">
    <property type="entry name" value="Bet v1-like"/>
    <property type="match status" value="1"/>
</dbReference>
<dbReference type="InterPro" id="IPR015075">
    <property type="entry name" value="AtaL"/>
</dbReference>
<evidence type="ECO:0000313" key="1">
    <source>
        <dbReference type="EMBL" id="RAO65065.1"/>
    </source>
</evidence>
<gene>
    <name evidence="1" type="ORF">BHQ10_001077</name>
</gene>
<evidence type="ECO:0000313" key="2">
    <source>
        <dbReference type="Proteomes" id="UP000249363"/>
    </source>
</evidence>
<name>A0A364KNF9_TALAM</name>
<dbReference type="Proteomes" id="UP000249363">
    <property type="component" value="Unassembled WGS sequence"/>
</dbReference>
<keyword evidence="2" id="KW-1185">Reference proteome</keyword>
<dbReference type="Gene3D" id="3.30.530.20">
    <property type="match status" value="1"/>
</dbReference>
<proteinExistence type="predicted"/>
<dbReference type="EMBL" id="MIKG01000001">
    <property type="protein sequence ID" value="RAO65065.1"/>
    <property type="molecule type" value="Genomic_DNA"/>
</dbReference>
<organism evidence="1 2">
    <name type="scientific">Talaromyces amestolkiae</name>
    <dbReference type="NCBI Taxonomy" id="1196081"/>
    <lineage>
        <taxon>Eukaryota</taxon>
        <taxon>Fungi</taxon>
        <taxon>Dikarya</taxon>
        <taxon>Ascomycota</taxon>
        <taxon>Pezizomycotina</taxon>
        <taxon>Eurotiomycetes</taxon>
        <taxon>Eurotiomycetidae</taxon>
        <taxon>Eurotiales</taxon>
        <taxon>Trichocomaceae</taxon>
        <taxon>Talaromyces</taxon>
        <taxon>Talaromyces sect. Talaromyces</taxon>
    </lineage>
</organism>
<dbReference type="STRING" id="1196081.A0A364KNF9"/>
<dbReference type="RefSeq" id="XP_040729582.1">
    <property type="nucleotide sequence ID" value="XM_040873073.1"/>
</dbReference>
<accession>A0A364KNF9</accession>
<protein>
    <submittedName>
        <fullName evidence="1">Uncharacterized protein</fullName>
    </submittedName>
</protein>
<dbReference type="InterPro" id="IPR023393">
    <property type="entry name" value="START-like_dom_sf"/>
</dbReference>
<dbReference type="GeneID" id="63790294"/>
<sequence>MVVIYTSTTVPINSFNDIDPLTSAEFWKVLEHKCRNPVPFVKPITRCRIISEDHDYETGQLTSLTRMVMVNGGEAEIEEVAVLKKPVMVSFIIPSTGTCVTNILSRGADEADLYMVSTYEWHHPEVQAGSDEHKKLTEYYWQMSSETVKNTVTVAKQMSREGKLDNM</sequence>
<reference evidence="1 2" key="1">
    <citation type="journal article" date="2017" name="Biotechnol. Biofuels">
        <title>Differential beta-glucosidase expression as a function of carbon source availability in Talaromyces amestolkiae: a genomic and proteomic approach.</title>
        <authorList>
            <person name="de Eugenio L.I."/>
            <person name="Mendez-Liter J.A."/>
            <person name="Nieto-Dominguez M."/>
            <person name="Alonso L."/>
            <person name="Gil-Munoz J."/>
            <person name="Barriuso J."/>
            <person name="Prieto A."/>
            <person name="Martinez M.J."/>
        </authorList>
    </citation>
    <scope>NUCLEOTIDE SEQUENCE [LARGE SCALE GENOMIC DNA]</scope>
    <source>
        <strain evidence="1 2">CIB</strain>
    </source>
</reference>
<dbReference type="AlphaFoldDB" id="A0A364KNF9"/>
<comment type="caution">
    <text evidence="1">The sequence shown here is derived from an EMBL/GenBank/DDBJ whole genome shotgun (WGS) entry which is preliminary data.</text>
</comment>
<dbReference type="Pfam" id="PF08982">
    <property type="entry name" value="AtaL"/>
    <property type="match status" value="1"/>
</dbReference>
<dbReference type="OrthoDB" id="2320332at2759"/>